<protein>
    <recommendedName>
        <fullName evidence="8">DUF86 domain-containing protein</fullName>
    </recommendedName>
</protein>
<name>A0A1U9WWX3_PLAAG</name>
<keyword evidence="1" id="KW-0597">Phosphoprotein</keyword>
<evidence type="ECO:0000256" key="2">
    <source>
        <dbReference type="ARBA" id="ARBA00022649"/>
    </source>
</evidence>
<organism evidence="7">
    <name type="scientific">Planktothrix agardhii No365</name>
    <dbReference type="NCBI Taxonomy" id="1964474"/>
    <lineage>
        <taxon>Bacteria</taxon>
        <taxon>Bacillati</taxon>
        <taxon>Cyanobacteriota</taxon>
        <taxon>Cyanophyceae</taxon>
        <taxon>Oscillatoriophycideae</taxon>
        <taxon>Oscillatoriales</taxon>
        <taxon>Microcoleaceae</taxon>
        <taxon>Planktothrix</taxon>
    </lineage>
</organism>
<dbReference type="AlphaFoldDB" id="A0A1U9WWX3"/>
<evidence type="ECO:0000256" key="5">
    <source>
        <dbReference type="ARBA" id="ARBA00022801"/>
    </source>
</evidence>
<dbReference type="EMBL" id="KU665240">
    <property type="protein sequence ID" value="AQY60795.1"/>
    <property type="molecule type" value="Genomic_DNA"/>
</dbReference>
<sequence length="121" mass="14261">MSFSVKAYVCHIADEIDYLLELSAGLERDSFLEDKTLKRSFVRSLEIIGEATKKLPDDFRQQYSQISWKQMAGMRDKLIHDYFGVDYNLVWEVVINQIPLLHQQIQDILNQLQELDPPYPR</sequence>
<dbReference type="Gene3D" id="1.20.120.580">
    <property type="entry name" value="bsu32300-like"/>
    <property type="match status" value="1"/>
</dbReference>
<accession>A0A1U9WWX3</accession>
<keyword evidence="2" id="KW-1277">Toxin-antitoxin system</keyword>
<keyword evidence="4" id="KW-0547">Nucleotide-binding</keyword>
<reference evidence="7" key="1">
    <citation type="journal article" date="2017" name="Front. Microbiol.">
        <title>Evolution of Anabaenopeptin Peptide Structural Variability in the Cyanobacterium Planktothrix.</title>
        <authorList>
            <person name="Entfellner E."/>
            <person name="Frei M."/>
            <person name="Christiansen G."/>
            <person name="Deng L."/>
            <person name="Blom J."/>
            <person name="Kurmayer R."/>
        </authorList>
    </citation>
    <scope>NUCLEOTIDE SEQUENCE</scope>
    <source>
        <strain evidence="7">No365</strain>
    </source>
</reference>
<dbReference type="PANTHER" id="PTHR34139:SF1">
    <property type="entry name" value="RNASE MJ1380-RELATED"/>
    <property type="match status" value="1"/>
</dbReference>
<dbReference type="InterPro" id="IPR051813">
    <property type="entry name" value="HepT_RNase_toxin"/>
</dbReference>
<gene>
    <name evidence="7" type="primary">N365_4147</name>
</gene>
<dbReference type="PANTHER" id="PTHR34139">
    <property type="entry name" value="UPF0331 PROTEIN MJ0127"/>
    <property type="match status" value="1"/>
</dbReference>
<evidence type="ECO:0000256" key="6">
    <source>
        <dbReference type="ARBA" id="ARBA00024207"/>
    </source>
</evidence>
<dbReference type="GO" id="GO:0004540">
    <property type="term" value="F:RNA nuclease activity"/>
    <property type="evidence" value="ECO:0007669"/>
    <property type="project" value="InterPro"/>
</dbReference>
<evidence type="ECO:0000256" key="1">
    <source>
        <dbReference type="ARBA" id="ARBA00022553"/>
    </source>
</evidence>
<dbReference type="Pfam" id="PF01934">
    <property type="entry name" value="HepT-like"/>
    <property type="match status" value="1"/>
</dbReference>
<evidence type="ECO:0000313" key="7">
    <source>
        <dbReference type="EMBL" id="AQY60795.1"/>
    </source>
</evidence>
<evidence type="ECO:0000256" key="3">
    <source>
        <dbReference type="ARBA" id="ARBA00022722"/>
    </source>
</evidence>
<proteinExistence type="inferred from homology"/>
<dbReference type="GO" id="GO:0000166">
    <property type="term" value="F:nucleotide binding"/>
    <property type="evidence" value="ECO:0007669"/>
    <property type="project" value="UniProtKB-KW"/>
</dbReference>
<keyword evidence="3" id="KW-0540">Nuclease</keyword>
<dbReference type="InterPro" id="IPR037038">
    <property type="entry name" value="HepT-like_sf"/>
</dbReference>
<dbReference type="GO" id="GO:0016787">
    <property type="term" value="F:hydrolase activity"/>
    <property type="evidence" value="ECO:0007669"/>
    <property type="project" value="UniProtKB-KW"/>
</dbReference>
<comment type="similarity">
    <text evidence="6">Belongs to the HepT RNase toxin family.</text>
</comment>
<evidence type="ECO:0008006" key="8">
    <source>
        <dbReference type="Google" id="ProtNLM"/>
    </source>
</evidence>
<evidence type="ECO:0000256" key="4">
    <source>
        <dbReference type="ARBA" id="ARBA00022741"/>
    </source>
</evidence>
<keyword evidence="5" id="KW-0378">Hydrolase</keyword>
<dbReference type="GO" id="GO:0110001">
    <property type="term" value="C:toxin-antitoxin complex"/>
    <property type="evidence" value="ECO:0007669"/>
    <property type="project" value="InterPro"/>
</dbReference>
<dbReference type="InterPro" id="IPR008201">
    <property type="entry name" value="HepT-like"/>
</dbReference>